<proteinExistence type="predicted"/>
<name>A0ABV2UR67_9ACTN</name>
<organism evidence="1 2">
    <name type="scientific">Streptomyces ossamyceticus</name>
    <dbReference type="NCBI Taxonomy" id="249581"/>
    <lineage>
        <taxon>Bacteria</taxon>
        <taxon>Bacillati</taxon>
        <taxon>Actinomycetota</taxon>
        <taxon>Actinomycetes</taxon>
        <taxon>Kitasatosporales</taxon>
        <taxon>Streptomycetaceae</taxon>
        <taxon>Streptomyces</taxon>
    </lineage>
</organism>
<dbReference type="EMBL" id="JBEXPZ010000005">
    <property type="protein sequence ID" value="MET9844036.1"/>
    <property type="molecule type" value="Genomic_DNA"/>
</dbReference>
<evidence type="ECO:0008006" key="3">
    <source>
        <dbReference type="Google" id="ProtNLM"/>
    </source>
</evidence>
<reference evidence="1 2" key="1">
    <citation type="submission" date="2024-06" db="EMBL/GenBank/DDBJ databases">
        <title>The Natural Products Discovery Center: Release of the First 8490 Sequenced Strains for Exploring Actinobacteria Biosynthetic Diversity.</title>
        <authorList>
            <person name="Kalkreuter E."/>
            <person name="Kautsar S.A."/>
            <person name="Yang D."/>
            <person name="Bader C.D."/>
            <person name="Teijaro C.N."/>
            <person name="Fluegel L."/>
            <person name="Davis C.M."/>
            <person name="Simpson J.R."/>
            <person name="Lauterbach L."/>
            <person name="Steele A.D."/>
            <person name="Gui C."/>
            <person name="Meng S."/>
            <person name="Li G."/>
            <person name="Viehrig K."/>
            <person name="Ye F."/>
            <person name="Su P."/>
            <person name="Kiefer A.F."/>
            <person name="Nichols A."/>
            <person name="Cepeda A.J."/>
            <person name="Yan W."/>
            <person name="Fan B."/>
            <person name="Jiang Y."/>
            <person name="Adhikari A."/>
            <person name="Zheng C.-J."/>
            <person name="Schuster L."/>
            <person name="Cowan T.M."/>
            <person name="Smanski M.J."/>
            <person name="Chevrette M.G."/>
            <person name="De Carvalho L.P.S."/>
            <person name="Shen B."/>
        </authorList>
    </citation>
    <scope>NUCLEOTIDE SEQUENCE [LARGE SCALE GENOMIC DNA]</scope>
    <source>
        <strain evidence="1 2">NPDC006434</strain>
    </source>
</reference>
<comment type="caution">
    <text evidence="1">The sequence shown here is derived from an EMBL/GenBank/DDBJ whole genome shotgun (WGS) entry which is preliminary data.</text>
</comment>
<sequence length="151" mass="16701">MSPVAETHDEWADFFVAPDDESAAAVRGFSPRRAFEIVPVGIYDPSDAVVEWESLFTGDSPQELMRAGEPQMLTETTNDGCYVFVISERLQALLATEDPLRLEEVARKWSHLRQADGELIEEGEAVSHLAELAFLARAATGQGARLYCSVR</sequence>
<keyword evidence="2" id="KW-1185">Reference proteome</keyword>
<gene>
    <name evidence="1" type="ORF">ABZZ21_05525</name>
</gene>
<dbReference type="RefSeq" id="WP_355392870.1">
    <property type="nucleotide sequence ID" value="NZ_JBEGHN010000023.1"/>
</dbReference>
<protein>
    <recommendedName>
        <fullName evidence="3">Immunity protein 21 of polymorphic toxin system</fullName>
    </recommendedName>
</protein>
<dbReference type="Proteomes" id="UP001550210">
    <property type="component" value="Unassembled WGS sequence"/>
</dbReference>
<evidence type="ECO:0000313" key="1">
    <source>
        <dbReference type="EMBL" id="MET9844036.1"/>
    </source>
</evidence>
<evidence type="ECO:0000313" key="2">
    <source>
        <dbReference type="Proteomes" id="UP001550210"/>
    </source>
</evidence>
<accession>A0ABV2UR67</accession>